<organism evidence="3 4">
    <name type="scientific">Candidatus Litorirhabdus singularis</name>
    <dbReference type="NCBI Taxonomy" id="2518993"/>
    <lineage>
        <taxon>Bacteria</taxon>
        <taxon>Pseudomonadati</taxon>
        <taxon>Pseudomonadota</taxon>
        <taxon>Gammaproteobacteria</taxon>
        <taxon>Cellvibrionales</taxon>
        <taxon>Halieaceae</taxon>
        <taxon>Candidatus Litorirhabdus</taxon>
    </lineage>
</organism>
<evidence type="ECO:0000313" key="3">
    <source>
        <dbReference type="EMBL" id="MCX2983129.1"/>
    </source>
</evidence>
<gene>
    <name evidence="3" type="ORF">EYC98_19885</name>
</gene>
<feature type="chain" id="PRO_5046271256" evidence="1">
    <location>
        <begin position="19"/>
        <end position="144"/>
    </location>
</feature>
<feature type="signal peptide" evidence="1">
    <location>
        <begin position="1"/>
        <end position="18"/>
    </location>
</feature>
<dbReference type="RefSeq" id="WP_279247158.1">
    <property type="nucleotide sequence ID" value="NZ_SHNN01000005.1"/>
</dbReference>
<keyword evidence="4" id="KW-1185">Reference proteome</keyword>
<comment type="caution">
    <text evidence="3">The sequence shown here is derived from an EMBL/GenBank/DDBJ whole genome shotgun (WGS) entry which is preliminary data.</text>
</comment>
<dbReference type="Proteomes" id="UP001143362">
    <property type="component" value="Unassembled WGS sequence"/>
</dbReference>
<dbReference type="EMBL" id="SHNN01000005">
    <property type="protein sequence ID" value="MCX2983129.1"/>
    <property type="molecule type" value="Genomic_DNA"/>
</dbReference>
<sequence>MRMLLILVLFLLPPLSLANTEEELRNIETLNLWGDIWINKQYGLIEELVNPVYIRHEPSGTVHVKREDYLKRLKTMQAANRKFTTQTLSADGDLIWVRWSMTRENPETKEISHSRGLQVYRFEDGKLAETWWSHNEGQGAWLDL</sequence>
<keyword evidence="1" id="KW-0732">Signal</keyword>
<feature type="domain" description="SnoaL-like" evidence="2">
    <location>
        <begin position="40"/>
        <end position="129"/>
    </location>
</feature>
<proteinExistence type="predicted"/>
<dbReference type="InterPro" id="IPR032710">
    <property type="entry name" value="NTF2-like_dom_sf"/>
</dbReference>
<accession>A0ABT3TP13</accession>
<evidence type="ECO:0000313" key="4">
    <source>
        <dbReference type="Proteomes" id="UP001143362"/>
    </source>
</evidence>
<dbReference type="SUPFAM" id="SSF54427">
    <property type="entry name" value="NTF2-like"/>
    <property type="match status" value="1"/>
</dbReference>
<evidence type="ECO:0000256" key="1">
    <source>
        <dbReference type="SAM" id="SignalP"/>
    </source>
</evidence>
<dbReference type="Gene3D" id="3.10.450.50">
    <property type="match status" value="1"/>
</dbReference>
<evidence type="ECO:0000259" key="2">
    <source>
        <dbReference type="Pfam" id="PF12680"/>
    </source>
</evidence>
<dbReference type="InterPro" id="IPR037401">
    <property type="entry name" value="SnoaL-like"/>
</dbReference>
<name>A0ABT3TP13_9GAMM</name>
<protein>
    <submittedName>
        <fullName evidence="3">Nuclear transport factor 2 family protein</fullName>
    </submittedName>
</protein>
<dbReference type="Pfam" id="PF12680">
    <property type="entry name" value="SnoaL_2"/>
    <property type="match status" value="1"/>
</dbReference>
<reference evidence="3" key="1">
    <citation type="submission" date="2019-02" db="EMBL/GenBank/DDBJ databases">
        <authorList>
            <person name="Li S.-H."/>
        </authorList>
    </citation>
    <scope>NUCLEOTIDE SEQUENCE</scope>
    <source>
        <strain evidence="3">IMCC14734</strain>
    </source>
</reference>